<dbReference type="InterPro" id="IPR000528">
    <property type="entry name" value="Plant_nsLTP"/>
</dbReference>
<dbReference type="Pfam" id="PF00234">
    <property type="entry name" value="Tryp_alpha_amyl"/>
    <property type="match status" value="2"/>
</dbReference>
<evidence type="ECO:0000259" key="4">
    <source>
        <dbReference type="SMART" id="SM00499"/>
    </source>
</evidence>
<feature type="signal peptide" evidence="3">
    <location>
        <begin position="1"/>
        <end position="30"/>
    </location>
</feature>
<keyword evidence="6" id="KW-1185">Reference proteome</keyword>
<evidence type="ECO:0000256" key="1">
    <source>
        <dbReference type="ARBA" id="ARBA00009748"/>
    </source>
</evidence>
<dbReference type="CDD" id="cd01960">
    <property type="entry name" value="nsLTP1"/>
    <property type="match status" value="2"/>
</dbReference>
<dbReference type="GO" id="GO:0006869">
    <property type="term" value="P:lipid transport"/>
    <property type="evidence" value="ECO:0007669"/>
    <property type="project" value="InterPro"/>
</dbReference>
<evidence type="ECO:0000313" key="6">
    <source>
        <dbReference type="Proteomes" id="UP001428341"/>
    </source>
</evidence>
<evidence type="ECO:0000256" key="2">
    <source>
        <dbReference type="RuleBase" id="RU000628"/>
    </source>
</evidence>
<keyword evidence="2" id="KW-0446">Lipid-binding</keyword>
<dbReference type="InterPro" id="IPR016140">
    <property type="entry name" value="Bifunc_inhib/LTP/seed_store"/>
</dbReference>
<accession>A0AAP0R0T7</accession>
<organism evidence="5 6">
    <name type="scientific">Citrus x changshan-huyou</name>
    <dbReference type="NCBI Taxonomy" id="2935761"/>
    <lineage>
        <taxon>Eukaryota</taxon>
        <taxon>Viridiplantae</taxon>
        <taxon>Streptophyta</taxon>
        <taxon>Embryophyta</taxon>
        <taxon>Tracheophyta</taxon>
        <taxon>Spermatophyta</taxon>
        <taxon>Magnoliopsida</taxon>
        <taxon>eudicotyledons</taxon>
        <taxon>Gunneridae</taxon>
        <taxon>Pentapetalae</taxon>
        <taxon>rosids</taxon>
        <taxon>malvids</taxon>
        <taxon>Sapindales</taxon>
        <taxon>Rutaceae</taxon>
        <taxon>Aurantioideae</taxon>
        <taxon>Citrus</taxon>
    </lineage>
</organism>
<dbReference type="InterPro" id="IPR036312">
    <property type="entry name" value="Bifun_inhib/LTP/seed_sf"/>
</dbReference>
<comment type="similarity">
    <text evidence="1 2">Belongs to the plant LTP family.</text>
</comment>
<protein>
    <recommendedName>
        <fullName evidence="2">Non-specific lipid-transfer protein</fullName>
    </recommendedName>
</protein>
<name>A0AAP0R0T7_9ROSI</name>
<reference evidence="5 6" key="1">
    <citation type="submission" date="2024-05" db="EMBL/GenBank/DDBJ databases">
        <title>Haplotype-resolved chromosome-level genome assembly of Huyou (Citrus changshanensis).</title>
        <authorList>
            <person name="Miao C."/>
            <person name="Chen W."/>
            <person name="Wu Y."/>
            <person name="Wang L."/>
            <person name="Zhao S."/>
            <person name="Grierson D."/>
            <person name="Xu C."/>
            <person name="Chen K."/>
        </authorList>
    </citation>
    <scope>NUCLEOTIDE SEQUENCE [LARGE SCALE GENOMIC DNA]</scope>
    <source>
        <strain evidence="5">01-14</strain>
        <tissue evidence="5">Leaf</tissue>
    </source>
</reference>
<dbReference type="SMART" id="SM00499">
    <property type="entry name" value="AAI"/>
    <property type="match status" value="2"/>
</dbReference>
<dbReference type="SUPFAM" id="SSF47699">
    <property type="entry name" value="Bifunctional inhibitor/lipid-transfer protein/seed storage 2S albumin"/>
    <property type="match status" value="2"/>
</dbReference>
<sequence>MAAQFRKVPLTVSIATVLLLLAATTAPLNAATTITCEQVTIWLTPCISYGVLGGAVQPACCDGIRALNAASKTTEDRRTQCNCVKEGAARIPGLNYDRVNTLPDICGMSLATVLLLLLAATTAPLNAATATACEQVTIWLTPCISYSVLGGVVQPACCDGIRALNAASKTTEDRRTQCNCVKEGAARIPGLDYDRVNMLPDICGSKCPYKLTHDLDCSKYALNSYPS</sequence>
<proteinExistence type="inferred from homology"/>
<evidence type="ECO:0000256" key="3">
    <source>
        <dbReference type="SAM" id="SignalP"/>
    </source>
</evidence>
<dbReference type="GO" id="GO:0008289">
    <property type="term" value="F:lipid binding"/>
    <property type="evidence" value="ECO:0007669"/>
    <property type="project" value="UniProtKB-KW"/>
</dbReference>
<feature type="chain" id="PRO_5042876453" description="Non-specific lipid-transfer protein" evidence="3">
    <location>
        <begin position="31"/>
        <end position="227"/>
    </location>
</feature>
<gene>
    <name evidence="5" type="ORF">WN944_023006</name>
</gene>
<feature type="domain" description="Bifunctional inhibitor/plant lipid transfer protein/seed storage helical" evidence="4">
    <location>
        <begin position="133"/>
        <end position="217"/>
    </location>
</feature>
<keyword evidence="3" id="KW-0732">Signal</keyword>
<dbReference type="PRINTS" id="PR00382">
    <property type="entry name" value="LIPIDTRNSFER"/>
</dbReference>
<comment type="function">
    <text evidence="2">Plant non-specific lipid-transfer proteins transfer phospholipids as well as galactolipids across membranes. May play a role in wax or cutin deposition in the cell walls of expanding epidermal cells and certain secretory tissues.</text>
</comment>
<dbReference type="Proteomes" id="UP001428341">
    <property type="component" value="Unassembled WGS sequence"/>
</dbReference>
<dbReference type="Gene3D" id="1.10.110.10">
    <property type="entry name" value="Plant lipid-transfer and hydrophobic proteins"/>
    <property type="match status" value="2"/>
</dbReference>
<evidence type="ECO:0000313" key="5">
    <source>
        <dbReference type="EMBL" id="KAK9230039.1"/>
    </source>
</evidence>
<dbReference type="AlphaFoldDB" id="A0AAP0R0T7"/>
<comment type="caution">
    <text evidence="5">The sequence shown here is derived from an EMBL/GenBank/DDBJ whole genome shotgun (WGS) entry which is preliminary data.</text>
</comment>
<dbReference type="PANTHER" id="PTHR33076">
    <property type="entry name" value="NON-SPECIFIC LIPID-TRANSFER PROTEIN 2-RELATED"/>
    <property type="match status" value="1"/>
</dbReference>
<dbReference type="EMBL" id="JBCGBO010000001">
    <property type="protein sequence ID" value="KAK9230039.1"/>
    <property type="molecule type" value="Genomic_DNA"/>
</dbReference>
<keyword evidence="2" id="KW-0813">Transport</keyword>
<feature type="domain" description="Bifunctional inhibitor/plant lipid transfer protein/seed storage helical" evidence="4">
    <location>
        <begin position="36"/>
        <end position="114"/>
    </location>
</feature>